<evidence type="ECO:0000313" key="2">
    <source>
        <dbReference type="Proteomes" id="UP000605990"/>
    </source>
</evidence>
<reference evidence="1 2" key="1">
    <citation type="submission" date="2020-08" db="EMBL/GenBank/DDBJ databases">
        <title>Description of novel Flavobacterium F-408 isolate.</title>
        <authorList>
            <person name="Saticioglu I.B."/>
            <person name="Duman M."/>
            <person name="Altun S."/>
        </authorList>
    </citation>
    <scope>NUCLEOTIDE SEQUENCE [LARGE SCALE GENOMIC DNA]</scope>
    <source>
        <strain evidence="1 2">F-408</strain>
    </source>
</reference>
<protein>
    <submittedName>
        <fullName evidence="1">Uncharacterized protein</fullName>
    </submittedName>
</protein>
<sequence>MTTIIHLDLLQLSFDTNSFDENNISNFIIEQIKPSKGYNKTYTINRYDNNSKFFIGFINIGLLQYTNYSYVHFDNKIFYRNDFQNILNDFLHSYNLKKNAKVRKIDICINTNKNLLISFTKNIESIESSIIKDYIIDSYKREYVNINKGFVNIMNCKLNKKKSSDLIKNVIDITTIYLHSKKDSFKNLCNKDIDSKQPRKRFMRIENKSNVLKEINKPYILEYYKSLSVLNINKPIYRIELGLTFENSLKKTTSKWISKNNDSDILTDNKYNRLPEYSKKEYTKQNIDNSIIIDLSRLTDEVYLYSLFNYFKIADTNCLIDIDKILLKNSDDARIFRRKSQNAIIKPIISKSNKIIDNTFCTIIENENNKRLKSYYQQQLSKLENENDFKDIFNLE</sequence>
<dbReference type="RefSeq" id="WP_166131022.1">
    <property type="nucleotide sequence ID" value="NZ_JAANOQ010000009.1"/>
</dbReference>
<gene>
    <name evidence="1" type="ORF">H8R27_14060</name>
</gene>
<evidence type="ECO:0000313" key="1">
    <source>
        <dbReference type="EMBL" id="MBC5836015.1"/>
    </source>
</evidence>
<dbReference type="EMBL" id="JACRUN010000010">
    <property type="protein sequence ID" value="MBC5836015.1"/>
    <property type="molecule type" value="Genomic_DNA"/>
</dbReference>
<name>A0ABR7J1W7_9FLAO</name>
<comment type="caution">
    <text evidence="1">The sequence shown here is derived from an EMBL/GenBank/DDBJ whole genome shotgun (WGS) entry which is preliminary data.</text>
</comment>
<accession>A0ABR7J1W7</accession>
<organism evidence="1 2">
    <name type="scientific">Flavobacterium bernardetii</name>
    <dbReference type="NCBI Taxonomy" id="2813823"/>
    <lineage>
        <taxon>Bacteria</taxon>
        <taxon>Pseudomonadati</taxon>
        <taxon>Bacteroidota</taxon>
        <taxon>Flavobacteriia</taxon>
        <taxon>Flavobacteriales</taxon>
        <taxon>Flavobacteriaceae</taxon>
        <taxon>Flavobacterium</taxon>
    </lineage>
</organism>
<dbReference type="Proteomes" id="UP000605990">
    <property type="component" value="Unassembled WGS sequence"/>
</dbReference>
<keyword evidence="2" id="KW-1185">Reference proteome</keyword>
<proteinExistence type="predicted"/>